<keyword evidence="2" id="KW-0808">Transferase</keyword>
<keyword evidence="2" id="KW-0548">Nucleotidyltransferase</keyword>
<comment type="caution">
    <text evidence="2">The sequence shown here is derived from an EMBL/GenBank/DDBJ whole genome shotgun (WGS) entry which is preliminary data.</text>
</comment>
<dbReference type="CDD" id="cd00303">
    <property type="entry name" value="retropepsin_like"/>
    <property type="match status" value="1"/>
</dbReference>
<name>A0A699S6S1_TANCI</name>
<dbReference type="PANTHER" id="PTHR33067:SF35">
    <property type="entry name" value="ASPARTIC PEPTIDASE DDI1-TYPE DOMAIN-CONTAINING PROTEIN"/>
    <property type="match status" value="1"/>
</dbReference>
<dbReference type="Pfam" id="PF13650">
    <property type="entry name" value="Asp_protease_2"/>
    <property type="match status" value="1"/>
</dbReference>
<sequence>SGSLPRNPVPNPKGELKAITTRSGLVTDGPTIPTPPQSITSKVDERVEETFTDPDLVEYTIKCRALSDLGASINLMPLSVWKKLGLPELIPTRMTLELANCAICTPTGIVRDVFVSVAKFTFPVDFVIVDYESDPRVSLILGRPFLRTARVTPPNLYIAAEYNIGVLLHNTSSRVT</sequence>
<organism evidence="2">
    <name type="scientific">Tanacetum cinerariifolium</name>
    <name type="common">Dalmatian daisy</name>
    <name type="synonym">Chrysanthemum cinerariifolium</name>
    <dbReference type="NCBI Taxonomy" id="118510"/>
    <lineage>
        <taxon>Eukaryota</taxon>
        <taxon>Viridiplantae</taxon>
        <taxon>Streptophyta</taxon>
        <taxon>Embryophyta</taxon>
        <taxon>Tracheophyta</taxon>
        <taxon>Spermatophyta</taxon>
        <taxon>Magnoliopsida</taxon>
        <taxon>eudicotyledons</taxon>
        <taxon>Gunneridae</taxon>
        <taxon>Pentapetalae</taxon>
        <taxon>asterids</taxon>
        <taxon>campanulids</taxon>
        <taxon>Asterales</taxon>
        <taxon>Asteraceae</taxon>
        <taxon>Asteroideae</taxon>
        <taxon>Anthemideae</taxon>
        <taxon>Anthemidinae</taxon>
        <taxon>Tanacetum</taxon>
    </lineage>
</organism>
<feature type="non-terminal residue" evidence="2">
    <location>
        <position position="1"/>
    </location>
</feature>
<protein>
    <submittedName>
        <fullName evidence="2">Reverse transcriptase domain-containing protein</fullName>
    </submittedName>
</protein>
<gene>
    <name evidence="2" type="ORF">Tci_864915</name>
</gene>
<accession>A0A699S6S1</accession>
<feature type="non-terminal residue" evidence="2">
    <location>
        <position position="176"/>
    </location>
</feature>
<dbReference type="EMBL" id="BKCJ011140330">
    <property type="protein sequence ID" value="GFC92945.1"/>
    <property type="molecule type" value="Genomic_DNA"/>
</dbReference>
<evidence type="ECO:0000256" key="1">
    <source>
        <dbReference type="SAM" id="MobiDB-lite"/>
    </source>
</evidence>
<reference evidence="2" key="1">
    <citation type="journal article" date="2019" name="Sci. Rep.">
        <title>Draft genome of Tanacetum cinerariifolium, the natural source of mosquito coil.</title>
        <authorList>
            <person name="Yamashiro T."/>
            <person name="Shiraishi A."/>
            <person name="Satake H."/>
            <person name="Nakayama K."/>
        </authorList>
    </citation>
    <scope>NUCLEOTIDE SEQUENCE</scope>
</reference>
<evidence type="ECO:0000313" key="2">
    <source>
        <dbReference type="EMBL" id="GFC92945.1"/>
    </source>
</evidence>
<dbReference type="AlphaFoldDB" id="A0A699S6S1"/>
<keyword evidence="2" id="KW-0695">RNA-directed DNA polymerase</keyword>
<dbReference type="Gene3D" id="2.40.70.10">
    <property type="entry name" value="Acid Proteases"/>
    <property type="match status" value="1"/>
</dbReference>
<dbReference type="SUPFAM" id="SSF50630">
    <property type="entry name" value="Acid proteases"/>
    <property type="match status" value="1"/>
</dbReference>
<feature type="region of interest" description="Disordered" evidence="1">
    <location>
        <begin position="1"/>
        <end position="39"/>
    </location>
</feature>
<proteinExistence type="predicted"/>
<dbReference type="PANTHER" id="PTHR33067">
    <property type="entry name" value="RNA-DIRECTED DNA POLYMERASE-RELATED"/>
    <property type="match status" value="1"/>
</dbReference>
<dbReference type="GO" id="GO:0003964">
    <property type="term" value="F:RNA-directed DNA polymerase activity"/>
    <property type="evidence" value="ECO:0007669"/>
    <property type="project" value="UniProtKB-KW"/>
</dbReference>
<dbReference type="InterPro" id="IPR021109">
    <property type="entry name" value="Peptidase_aspartic_dom_sf"/>
</dbReference>